<feature type="region of interest" description="Disordered" evidence="1">
    <location>
        <begin position="600"/>
        <end position="621"/>
    </location>
</feature>
<evidence type="ECO:0000256" key="1">
    <source>
        <dbReference type="SAM" id="MobiDB-lite"/>
    </source>
</evidence>
<dbReference type="SMART" id="SM00943">
    <property type="entry name" value="Prim-Pol"/>
    <property type="match status" value="1"/>
</dbReference>
<keyword evidence="4" id="KW-1185">Reference proteome</keyword>
<proteinExistence type="predicted"/>
<gene>
    <name evidence="3" type="ORF">VZC37_01425</name>
</gene>
<dbReference type="EMBL" id="JAZDUF010000001">
    <property type="protein sequence ID" value="MEE3848974.1"/>
    <property type="molecule type" value="Genomic_DNA"/>
</dbReference>
<dbReference type="RefSeq" id="WP_330430637.1">
    <property type="nucleotide sequence ID" value="NZ_JAZDUF010000001.1"/>
</dbReference>
<name>A0ABU7M7A2_9ACTN</name>
<reference evidence="3 4" key="1">
    <citation type="submission" date="2024-01" db="EMBL/GenBank/DDBJ databases">
        <title>Draft genome sequence of Gordonia sp. LSe1-13.</title>
        <authorList>
            <person name="Suphannarot A."/>
            <person name="Mingma R."/>
        </authorList>
    </citation>
    <scope>NUCLEOTIDE SEQUENCE [LARGE SCALE GENOMIC DNA]</scope>
    <source>
        <strain evidence="3 4">LSe1-13</strain>
    </source>
</reference>
<comment type="caution">
    <text evidence="3">The sequence shown here is derived from an EMBL/GenBank/DDBJ whole genome shotgun (WGS) entry which is preliminary data.</text>
</comment>
<feature type="region of interest" description="Disordered" evidence="1">
    <location>
        <begin position="465"/>
        <end position="490"/>
    </location>
</feature>
<dbReference type="Proteomes" id="UP001347146">
    <property type="component" value="Unassembled WGS sequence"/>
</dbReference>
<sequence length="845" mass="92862">MTAQLYPLRGNELSHTRETPTRSVGQAGRRPQLDKKHPLKGLSVTQHTAPHEATPSRKRKLPNVIHVTRSTMLDGCTLIRLFPPTVPDVGGLGLLDAALAYASAGWFVLPVEPGTKNPGSVVGTGWQCQSSRDPEQIRRWWDENPDYGIALHVGRSGGVIFDLDNAALDELPRDIADGLRQGACQLSRRDNPDRGHYLFVNDGGYGNGAGAFRPFGDVRGKNGVIIAAPTPHVKDDGEYRWTRTGPLPALPDALRRCLSQAPEHEAEPLTDVEFTTFVGAPDHNRQDRPAALDGVLVAFEKEVRDGGSSHEALVRALPWAFREVRAGCYPADEAVQRLQDAFHESFAWDGRNADGRKRPTANEFLRVATWAAAQAQLADPAETLARLDRDDPAKAVIDEEAFWSARPELAQLRDFARSRRVGPWSMFGAVLARAVAVVPPSVVLPDLRGSYGSLNLFTAVVAPSGKGKGTSESAAEDALRTDPEVHTATPGSGEGILKEYAYKKRTEQVNVRNSVMFSVPEIDSLAALKSRSGSTLMPELRKAWMGEQLGFGYAAEDKKFAIKRHRYRMAMMVGVQPGRSQTLFEDADGGTPQRFLFFPTTDPDRPKQRPENPGALKLPRWPGGVLVTEGREIDAKPGDAGDETVMSFDLQELRLAERADPDGFHVLGVAQVIEDAIDAETEADLDGDYSDDLDSHGTMMRLKVAAVLMWLNGRTDEITEEDWELAGIVKAVSDRTRAQTVGDLRNRADRANDARAKAEARREVVRTDEVTEHRIARAVDLVRKHVQQAGRMSRKAGRTKLKNDLRDHYDEAIERLVAAGVVVREDGEQGSYEVVFKEVSVQPAT</sequence>
<feature type="region of interest" description="Disordered" evidence="1">
    <location>
        <begin position="1"/>
        <end position="57"/>
    </location>
</feature>
<evidence type="ECO:0000259" key="2">
    <source>
        <dbReference type="SMART" id="SM00943"/>
    </source>
</evidence>
<dbReference type="CDD" id="cd04859">
    <property type="entry name" value="Prim_Pol"/>
    <property type="match status" value="1"/>
</dbReference>
<dbReference type="Pfam" id="PF09250">
    <property type="entry name" value="Prim-Pol"/>
    <property type="match status" value="1"/>
</dbReference>
<dbReference type="InterPro" id="IPR015330">
    <property type="entry name" value="DNA_primase/pol_bifunc_N"/>
</dbReference>
<evidence type="ECO:0000313" key="3">
    <source>
        <dbReference type="EMBL" id="MEE3848974.1"/>
    </source>
</evidence>
<feature type="domain" description="DNA primase/polymerase bifunctional N-terminal" evidence="2">
    <location>
        <begin position="98"/>
        <end position="254"/>
    </location>
</feature>
<organism evidence="3 4">
    <name type="scientific">Gordonia sesuvii</name>
    <dbReference type="NCBI Taxonomy" id="3116777"/>
    <lineage>
        <taxon>Bacteria</taxon>
        <taxon>Bacillati</taxon>
        <taxon>Actinomycetota</taxon>
        <taxon>Actinomycetes</taxon>
        <taxon>Mycobacteriales</taxon>
        <taxon>Gordoniaceae</taxon>
        <taxon>Gordonia</taxon>
    </lineage>
</organism>
<dbReference type="SUPFAM" id="SSF56747">
    <property type="entry name" value="Prim-pol domain"/>
    <property type="match status" value="1"/>
</dbReference>
<evidence type="ECO:0000313" key="4">
    <source>
        <dbReference type="Proteomes" id="UP001347146"/>
    </source>
</evidence>
<protein>
    <submittedName>
        <fullName evidence="3">Bifunctional DNA primase/polymerase</fullName>
    </submittedName>
</protein>
<accession>A0ABU7M7A2</accession>